<dbReference type="SMART" id="SM00320">
    <property type="entry name" value="WD40"/>
    <property type="match status" value="8"/>
</dbReference>
<dbReference type="PROSITE" id="PS00018">
    <property type="entry name" value="EF_HAND_1"/>
    <property type="match status" value="1"/>
</dbReference>
<protein>
    <recommendedName>
        <fullName evidence="1">WD repeat-containing protein on Y chromosome</fullName>
    </recommendedName>
</protein>
<keyword evidence="3" id="KW-0677">Repeat</keyword>
<dbReference type="InterPro" id="IPR036322">
    <property type="entry name" value="WD40_repeat_dom_sf"/>
</dbReference>
<dbReference type="PROSITE" id="PS50082">
    <property type="entry name" value="WD_REPEATS_2"/>
    <property type="match status" value="6"/>
</dbReference>
<evidence type="ECO:0000256" key="6">
    <source>
        <dbReference type="SAM" id="MobiDB-lite"/>
    </source>
</evidence>
<dbReference type="InterPro" id="IPR018247">
    <property type="entry name" value="EF_Hand_1_Ca_BS"/>
</dbReference>
<dbReference type="InterPro" id="IPR002048">
    <property type="entry name" value="EF_hand_dom"/>
</dbReference>
<dbReference type="Gene3D" id="1.10.238.10">
    <property type="entry name" value="EF-hand"/>
    <property type="match status" value="1"/>
</dbReference>
<feature type="region of interest" description="Disordered" evidence="6">
    <location>
        <begin position="659"/>
        <end position="685"/>
    </location>
</feature>
<feature type="compositionally biased region" description="Basic and acidic residues" evidence="6">
    <location>
        <begin position="731"/>
        <end position="740"/>
    </location>
</feature>
<reference evidence="8" key="1">
    <citation type="submission" date="2020-04" db="EMBL/GenBank/DDBJ databases">
        <authorList>
            <person name="Neveu A P."/>
        </authorList>
    </citation>
    <scope>NUCLEOTIDE SEQUENCE</scope>
    <source>
        <tissue evidence="8">Whole embryo</tissue>
    </source>
</reference>
<dbReference type="PROSITE" id="PS50294">
    <property type="entry name" value="WD_REPEATS_REGION"/>
    <property type="match status" value="5"/>
</dbReference>
<evidence type="ECO:0000256" key="2">
    <source>
        <dbReference type="ARBA" id="ARBA00022574"/>
    </source>
</evidence>
<dbReference type="SUPFAM" id="SSF47473">
    <property type="entry name" value="EF-hand"/>
    <property type="match status" value="1"/>
</dbReference>
<dbReference type="Pfam" id="PF00400">
    <property type="entry name" value="WD40"/>
    <property type="match status" value="6"/>
</dbReference>
<evidence type="ECO:0000256" key="4">
    <source>
        <dbReference type="ARBA" id="ARBA00022837"/>
    </source>
</evidence>
<keyword evidence="4" id="KW-0106">Calcium</keyword>
<feature type="repeat" description="WD" evidence="5">
    <location>
        <begin position="582"/>
        <end position="623"/>
    </location>
</feature>
<dbReference type="PROSITE" id="PS00678">
    <property type="entry name" value="WD_REPEATS_1"/>
    <property type="match status" value="3"/>
</dbReference>
<feature type="repeat" description="WD" evidence="5">
    <location>
        <begin position="362"/>
        <end position="403"/>
    </location>
</feature>
<organism evidence="8">
    <name type="scientific">Phallusia mammillata</name>
    <dbReference type="NCBI Taxonomy" id="59560"/>
    <lineage>
        <taxon>Eukaryota</taxon>
        <taxon>Metazoa</taxon>
        <taxon>Chordata</taxon>
        <taxon>Tunicata</taxon>
        <taxon>Ascidiacea</taxon>
        <taxon>Phlebobranchia</taxon>
        <taxon>Ascidiidae</taxon>
        <taxon>Phallusia</taxon>
    </lineage>
</organism>
<dbReference type="InterPro" id="IPR020472">
    <property type="entry name" value="WD40_PAC1"/>
</dbReference>
<evidence type="ECO:0000256" key="5">
    <source>
        <dbReference type="PROSITE-ProRule" id="PRU00221"/>
    </source>
</evidence>
<accession>A0A6F9DC80</accession>
<dbReference type="PANTHER" id="PTHR44324">
    <property type="entry name" value="WD40 REPEAT DOMAIN 95"/>
    <property type="match status" value="1"/>
</dbReference>
<gene>
    <name evidence="8" type="primary">Efcab8</name>
</gene>
<feature type="domain" description="EF-hand" evidence="7">
    <location>
        <begin position="25"/>
        <end position="60"/>
    </location>
</feature>
<dbReference type="Gene3D" id="2.130.10.10">
    <property type="entry name" value="YVTN repeat-like/Quinoprotein amine dehydrogenase"/>
    <property type="match status" value="4"/>
</dbReference>
<name>A0A6F9DC80_9ASCI</name>
<dbReference type="InterPro" id="IPR051242">
    <property type="entry name" value="WD-EF-hand_domain"/>
</dbReference>
<dbReference type="InterPro" id="IPR015943">
    <property type="entry name" value="WD40/YVTN_repeat-like_dom_sf"/>
</dbReference>
<dbReference type="PRINTS" id="PR00320">
    <property type="entry name" value="GPROTEINBRPT"/>
</dbReference>
<proteinExistence type="evidence at transcript level"/>
<evidence type="ECO:0000259" key="7">
    <source>
        <dbReference type="PROSITE" id="PS50222"/>
    </source>
</evidence>
<evidence type="ECO:0000313" key="8">
    <source>
        <dbReference type="EMBL" id="CAB3241270.1"/>
    </source>
</evidence>
<dbReference type="AlphaFoldDB" id="A0A6F9DC80"/>
<evidence type="ECO:0000256" key="3">
    <source>
        <dbReference type="ARBA" id="ARBA00022737"/>
    </source>
</evidence>
<feature type="region of interest" description="Disordered" evidence="6">
    <location>
        <begin position="706"/>
        <end position="740"/>
    </location>
</feature>
<evidence type="ECO:0000256" key="1">
    <source>
        <dbReference type="ARBA" id="ARBA00014901"/>
    </source>
</evidence>
<feature type="repeat" description="WD" evidence="5">
    <location>
        <begin position="504"/>
        <end position="538"/>
    </location>
</feature>
<feature type="repeat" description="WD" evidence="5">
    <location>
        <begin position="326"/>
        <end position="351"/>
    </location>
</feature>
<dbReference type="InterPro" id="IPR001680">
    <property type="entry name" value="WD40_rpt"/>
</dbReference>
<dbReference type="PROSITE" id="PS50222">
    <property type="entry name" value="EF_HAND_2"/>
    <property type="match status" value="1"/>
</dbReference>
<dbReference type="EMBL" id="LR784754">
    <property type="protein sequence ID" value="CAB3241270.1"/>
    <property type="molecule type" value="mRNA"/>
</dbReference>
<feature type="repeat" description="WD" evidence="5">
    <location>
        <begin position="879"/>
        <end position="911"/>
    </location>
</feature>
<keyword evidence="2 5" id="KW-0853">WD repeat</keyword>
<dbReference type="PANTHER" id="PTHR44324:SF6">
    <property type="entry name" value="EF-HAND CALCIUM BINDING DOMAIN 8"/>
    <property type="match status" value="1"/>
</dbReference>
<dbReference type="InterPro" id="IPR011992">
    <property type="entry name" value="EF-hand-dom_pair"/>
</dbReference>
<feature type="compositionally biased region" description="Basic and acidic residues" evidence="6">
    <location>
        <begin position="706"/>
        <end position="717"/>
    </location>
</feature>
<feature type="repeat" description="WD" evidence="5">
    <location>
        <begin position="454"/>
        <end position="495"/>
    </location>
</feature>
<sequence length="1216" mass="137243">MQDGADGLDMNQFRVAMKRTMGEHVDDNELDMIFMKVDTNCDGTVDWSEYLTYMLLEYQEKENMTSLYTDFPYPDPIIRIQCNHLESICRITMLIAYSRLGSSCPEIDEGGSRYLTLSKEGVLNVWSTDWKLQKTTSFESTGGNSKSVWLTDMVCLSHSNCIAVASTDYEISFYSMTSNLIQKKFQIRGLDNCALAMEFSFDPCHPKRSILLWGDTSGSITIMRFYENPNICLFASTKSAFTTMASLLSGDFVNVVASRFNKVHCGWVQQIRYFVSKKAQECFVSGCLTEERALCFADITPKVAGSIKEQSITISRRSVFHIRKGVACLDYDPDSNIIVTGSRDCDVRIWNPYVMNKASAVLKGHSFAVVQVFLRGSESQIISLSKDKNIRVWDLRDYSCKQNIHGRNVALGRLDVSAMYVNIRNKELIVATNQIGRFRPHGSQSMSNMKRQLVKSHQKAVSCVLYNPLFKQIVSGGDDGCVAVWNLKTGAKTMQFCTERDVEISTMAFDPTNRRLATGLRNGSIALWNFNNGACLRRLRKTDDLEIAGVIFCRHRIVTAGWNKHVTNYTDQYDDDTFRRFKRSHADDITSLVYNIRYSLMATSSYDGNIFVWSLDTEDVIVALNMYKSILPIHLATNNKPLDPEETRNRSSTHEIIRKTQAWSSRHATPEVEPDPSNQTTDDTSGRLIVDRWLPSYLPWVYSKSADDSDSDLHDDGGSDVTSNASNRSRRISEPEHKSLHQDHVVHKLLFLQGRNSNENTAVLMAAVAKGLLVAWSVHQKGGVLGYFEATKAKSEAVLSMYSDSMSESLITGDSRGYVKMWDISSYCNGRDIEERREILDAADKDISHEDEIGFFTDGHFIHPTYVPLDTPPKLVFSIRGHLKAITSVVYIRSQELIVSGSSDCSIRLWSSMGRYIGTFGQAESWNVQFPIKDKDLPVRIPEEVRKVASLTTLRTIKGGLHPQWKQVKHAVNFMGKARGLMPIITKKPETKHHEDDIKEQFDEVNKSLLKENTARRGTLDARKKSVTVWMEDVPHSILSRSTETLHEADKTFQRIMSQGITSDILGKINYKPKRRHKKSKVDSNIKWSNTHPIVYCALPYEEMVEPIEPKVPAYARKRGALAKHANAVMAHNRAVSIFRPKTSPVNTLKPSSLVKRISPSPSGFFEPRSSRNLTRLSAASVNKDDVVAPRNVRWETSRSSLSSSASSRVRISAGV</sequence>
<dbReference type="InterPro" id="IPR019775">
    <property type="entry name" value="WD40_repeat_CS"/>
</dbReference>
<dbReference type="SUPFAM" id="SSF50978">
    <property type="entry name" value="WD40 repeat-like"/>
    <property type="match status" value="3"/>
</dbReference>
<dbReference type="GO" id="GO:0005509">
    <property type="term" value="F:calcium ion binding"/>
    <property type="evidence" value="ECO:0007669"/>
    <property type="project" value="InterPro"/>
</dbReference>